<accession>A0A9W6TGP9</accession>
<sequence>MGMTAQFSGQARLNAPEEEVIIVKKRETKSTEPEPAAQAKPGGNDKPNAKAKNDQEEKPVEHEDDPEIVIERKHCPPKPGVNRPQRRQRSSTIGLSSSGSKHDRFQRAINV</sequence>
<feature type="region of interest" description="Disordered" evidence="1">
    <location>
        <begin position="1"/>
        <end position="111"/>
    </location>
</feature>
<name>A0A9W6TGP9_9STRA</name>
<proteinExistence type="predicted"/>
<gene>
    <name evidence="2" type="ORF">Plil01_000348600</name>
</gene>
<dbReference type="EMBL" id="BSXW01000135">
    <property type="protein sequence ID" value="GMF12948.1"/>
    <property type="molecule type" value="Genomic_DNA"/>
</dbReference>
<dbReference type="Proteomes" id="UP001165083">
    <property type="component" value="Unassembled WGS sequence"/>
</dbReference>
<comment type="caution">
    <text evidence="2">The sequence shown here is derived from an EMBL/GenBank/DDBJ whole genome shotgun (WGS) entry which is preliminary data.</text>
</comment>
<evidence type="ECO:0000313" key="2">
    <source>
        <dbReference type="EMBL" id="GMF12948.1"/>
    </source>
</evidence>
<evidence type="ECO:0000313" key="3">
    <source>
        <dbReference type="Proteomes" id="UP001165083"/>
    </source>
</evidence>
<feature type="compositionally biased region" description="Low complexity" evidence="1">
    <location>
        <begin position="90"/>
        <end position="99"/>
    </location>
</feature>
<feature type="compositionally biased region" description="Polar residues" evidence="1">
    <location>
        <begin position="1"/>
        <end position="11"/>
    </location>
</feature>
<feature type="compositionally biased region" description="Basic and acidic residues" evidence="1">
    <location>
        <begin position="47"/>
        <end position="61"/>
    </location>
</feature>
<dbReference type="AlphaFoldDB" id="A0A9W6TGP9"/>
<feature type="compositionally biased region" description="Basic and acidic residues" evidence="1">
    <location>
        <begin position="100"/>
        <end position="111"/>
    </location>
</feature>
<evidence type="ECO:0000256" key="1">
    <source>
        <dbReference type="SAM" id="MobiDB-lite"/>
    </source>
</evidence>
<feature type="compositionally biased region" description="Basic and acidic residues" evidence="1">
    <location>
        <begin position="21"/>
        <end position="32"/>
    </location>
</feature>
<protein>
    <submittedName>
        <fullName evidence="2">Unnamed protein product</fullName>
    </submittedName>
</protein>
<organism evidence="2 3">
    <name type="scientific">Phytophthora lilii</name>
    <dbReference type="NCBI Taxonomy" id="2077276"/>
    <lineage>
        <taxon>Eukaryota</taxon>
        <taxon>Sar</taxon>
        <taxon>Stramenopiles</taxon>
        <taxon>Oomycota</taxon>
        <taxon>Peronosporomycetes</taxon>
        <taxon>Peronosporales</taxon>
        <taxon>Peronosporaceae</taxon>
        <taxon>Phytophthora</taxon>
    </lineage>
</organism>
<reference evidence="2" key="1">
    <citation type="submission" date="2023-04" db="EMBL/GenBank/DDBJ databases">
        <title>Phytophthora lilii NBRC 32176.</title>
        <authorList>
            <person name="Ichikawa N."/>
            <person name="Sato H."/>
            <person name="Tonouchi N."/>
        </authorList>
    </citation>
    <scope>NUCLEOTIDE SEQUENCE</scope>
    <source>
        <strain evidence="2">NBRC 32176</strain>
    </source>
</reference>
<keyword evidence="3" id="KW-1185">Reference proteome</keyword>